<dbReference type="AlphaFoldDB" id="A0A2W2CH09"/>
<comment type="caution">
    <text evidence="9">The sequence shown here is derived from an EMBL/GenBank/DDBJ whole genome shotgun (WGS) entry which is preliminary data.</text>
</comment>
<evidence type="ECO:0000256" key="8">
    <source>
        <dbReference type="ARBA" id="ARBA00023264"/>
    </source>
</evidence>
<keyword evidence="10" id="KW-1185">Reference proteome</keyword>
<evidence type="ECO:0000256" key="1">
    <source>
        <dbReference type="ARBA" id="ARBA00001946"/>
    </source>
</evidence>
<keyword evidence="4" id="KW-0547">Nucleotide-binding</keyword>
<dbReference type="PANTHER" id="PTHR12358:SF54">
    <property type="entry name" value="SPHINGOSINE KINASE RELATED PROTEIN"/>
    <property type="match status" value="1"/>
</dbReference>
<dbReference type="GO" id="GO:0016301">
    <property type="term" value="F:kinase activity"/>
    <property type="evidence" value="ECO:0007669"/>
    <property type="project" value="UniProtKB-KW"/>
</dbReference>
<dbReference type="GO" id="GO:0008654">
    <property type="term" value="P:phospholipid biosynthetic process"/>
    <property type="evidence" value="ECO:0007669"/>
    <property type="project" value="UniProtKB-KW"/>
</dbReference>
<evidence type="ECO:0000313" key="9">
    <source>
        <dbReference type="EMBL" id="PZF97160.1"/>
    </source>
</evidence>
<keyword evidence="7" id="KW-0444">Lipid biosynthesis</keyword>
<organism evidence="9 10">
    <name type="scientific">Micromonospora endophytica</name>
    <dbReference type="NCBI Taxonomy" id="515350"/>
    <lineage>
        <taxon>Bacteria</taxon>
        <taxon>Bacillati</taxon>
        <taxon>Actinomycetota</taxon>
        <taxon>Actinomycetes</taxon>
        <taxon>Micromonosporales</taxon>
        <taxon>Micromonosporaceae</taxon>
        <taxon>Micromonospora</taxon>
    </lineage>
</organism>
<dbReference type="GO" id="GO:0005524">
    <property type="term" value="F:ATP binding"/>
    <property type="evidence" value="ECO:0007669"/>
    <property type="project" value="UniProtKB-KW"/>
</dbReference>
<evidence type="ECO:0000256" key="2">
    <source>
        <dbReference type="ARBA" id="ARBA00005983"/>
    </source>
</evidence>
<dbReference type="InterPro" id="IPR001206">
    <property type="entry name" value="Diacylglycerol_kinase_cat_dom"/>
</dbReference>
<evidence type="ECO:0000313" key="10">
    <source>
        <dbReference type="Proteomes" id="UP000248627"/>
    </source>
</evidence>
<proteinExistence type="inferred from homology"/>
<dbReference type="InterPro" id="IPR050187">
    <property type="entry name" value="Lipid_Phosphate_FormReg"/>
</dbReference>
<dbReference type="RefSeq" id="WP_111243455.1">
    <property type="nucleotide sequence ID" value="NZ_AP023358.1"/>
</dbReference>
<dbReference type="SUPFAM" id="SSF111331">
    <property type="entry name" value="NAD kinase/diacylglycerol kinase-like"/>
    <property type="match status" value="1"/>
</dbReference>
<dbReference type="EMBL" id="POTX01000067">
    <property type="protein sequence ID" value="PZF97160.1"/>
    <property type="molecule type" value="Genomic_DNA"/>
</dbReference>
<evidence type="ECO:0000256" key="6">
    <source>
        <dbReference type="ARBA" id="ARBA00022840"/>
    </source>
</evidence>
<evidence type="ECO:0000256" key="7">
    <source>
        <dbReference type="ARBA" id="ARBA00023209"/>
    </source>
</evidence>
<dbReference type="Gene3D" id="2.60.200.40">
    <property type="match status" value="1"/>
</dbReference>
<evidence type="ECO:0000256" key="3">
    <source>
        <dbReference type="ARBA" id="ARBA00022679"/>
    </source>
</evidence>
<evidence type="ECO:0000256" key="5">
    <source>
        <dbReference type="ARBA" id="ARBA00022777"/>
    </source>
</evidence>
<name>A0A2W2CH09_9ACTN</name>
<dbReference type="Pfam" id="PF00781">
    <property type="entry name" value="DAGK_cat"/>
    <property type="match status" value="1"/>
</dbReference>
<dbReference type="SMART" id="SM00046">
    <property type="entry name" value="DAGKc"/>
    <property type="match status" value="1"/>
</dbReference>
<dbReference type="InterPro" id="IPR017438">
    <property type="entry name" value="ATP-NAD_kinase_N"/>
</dbReference>
<dbReference type="OrthoDB" id="4516631at2"/>
<keyword evidence="7" id="KW-0594">Phospholipid biosynthesis</keyword>
<keyword evidence="3" id="KW-0808">Transferase</keyword>
<dbReference type="InterPro" id="IPR016064">
    <property type="entry name" value="NAD/diacylglycerol_kinase_sf"/>
</dbReference>
<keyword evidence="7" id="KW-0443">Lipid metabolism</keyword>
<dbReference type="Proteomes" id="UP000248627">
    <property type="component" value="Unassembled WGS sequence"/>
</dbReference>
<comment type="cofactor">
    <cofactor evidence="1">
        <name>Mg(2+)</name>
        <dbReference type="ChEBI" id="CHEBI:18420"/>
    </cofactor>
</comment>
<dbReference type="PANTHER" id="PTHR12358">
    <property type="entry name" value="SPHINGOSINE KINASE"/>
    <property type="match status" value="1"/>
</dbReference>
<sequence>MAADENDTVVCIINPASGVQRRRTIVQRIAAELPEAECWSTRYPGHGIALGRQAVEDRYGTVVAIGGDGTLSEVANGVLAGGGEKVRLAYVPAGTCNDFVRGLRPVTDLGDLLDRTRDRETDVGSVIFTRPDGTRDQRYFLVSCTVGLISVIGQRFTEKTPVNRVLKRLNLQLAETTSSIRTLARWRPVAVRLELDGEPSSLTITNLAVLKVPYFAGGLVFGRTQPPRAGYLDAVRVAGVGRIGVAGLVWQVFRGAAAGHPAIKRQEVRTVSVDAASPLPVEVDGEIVGYTPADFSIHPSCLTTVV</sequence>
<evidence type="ECO:0000256" key="4">
    <source>
        <dbReference type="ARBA" id="ARBA00022741"/>
    </source>
</evidence>
<dbReference type="Gene3D" id="3.40.50.10330">
    <property type="entry name" value="Probable inorganic polyphosphate/atp-NAD kinase, domain 1"/>
    <property type="match status" value="1"/>
</dbReference>
<keyword evidence="6" id="KW-0067">ATP-binding</keyword>
<accession>A0A2W2CH09</accession>
<dbReference type="PROSITE" id="PS50146">
    <property type="entry name" value="DAGK"/>
    <property type="match status" value="1"/>
</dbReference>
<keyword evidence="5" id="KW-0418">Kinase</keyword>
<dbReference type="Pfam" id="PF19279">
    <property type="entry name" value="YegS_C"/>
    <property type="match status" value="1"/>
</dbReference>
<protein>
    <submittedName>
        <fullName evidence="9">Uncharacterized protein</fullName>
    </submittedName>
</protein>
<reference evidence="9 10" key="1">
    <citation type="submission" date="2018-01" db="EMBL/GenBank/DDBJ databases">
        <title>Draft genome sequence of Jishengella endophytica.</title>
        <authorList>
            <person name="Sahin N."/>
            <person name="Ay H."/>
            <person name="Saygin H."/>
        </authorList>
    </citation>
    <scope>NUCLEOTIDE SEQUENCE [LARGE SCALE GENOMIC DNA]</scope>
    <source>
        <strain evidence="9 10">DSM 45430</strain>
    </source>
</reference>
<gene>
    <name evidence="9" type="ORF">C1I93_12575</name>
</gene>
<keyword evidence="8" id="KW-1208">Phospholipid metabolism</keyword>
<dbReference type="InterPro" id="IPR045540">
    <property type="entry name" value="YegS/DAGK_C"/>
</dbReference>
<comment type="similarity">
    <text evidence="2">Belongs to the diacylglycerol/lipid kinase family.</text>
</comment>